<gene>
    <name evidence="1" type="ORF">LCGC14_0883970</name>
</gene>
<dbReference type="SUPFAM" id="SSF52540">
    <property type="entry name" value="P-loop containing nucleoside triphosphate hydrolases"/>
    <property type="match status" value="1"/>
</dbReference>
<protein>
    <recommendedName>
        <fullName evidence="2">ATPase dynein-related AAA domain-containing protein</fullName>
    </recommendedName>
</protein>
<accession>A0A0F9P5Z9</accession>
<name>A0A0F9P5Z9_9ZZZZ</name>
<comment type="caution">
    <text evidence="1">The sequence shown here is derived from an EMBL/GenBank/DDBJ whole genome shotgun (WGS) entry which is preliminary data.</text>
</comment>
<dbReference type="Gene3D" id="3.40.50.300">
    <property type="entry name" value="P-loop containing nucleotide triphosphate hydrolases"/>
    <property type="match status" value="1"/>
</dbReference>
<evidence type="ECO:0000313" key="1">
    <source>
        <dbReference type="EMBL" id="KKN25509.1"/>
    </source>
</evidence>
<dbReference type="AlphaFoldDB" id="A0A0F9P5Z9"/>
<organism evidence="1">
    <name type="scientific">marine sediment metagenome</name>
    <dbReference type="NCBI Taxonomy" id="412755"/>
    <lineage>
        <taxon>unclassified sequences</taxon>
        <taxon>metagenomes</taxon>
        <taxon>ecological metagenomes</taxon>
    </lineage>
</organism>
<evidence type="ECO:0008006" key="2">
    <source>
        <dbReference type="Google" id="ProtNLM"/>
    </source>
</evidence>
<dbReference type="InterPro" id="IPR027417">
    <property type="entry name" value="P-loop_NTPase"/>
</dbReference>
<reference evidence="1" key="1">
    <citation type="journal article" date="2015" name="Nature">
        <title>Complex archaea that bridge the gap between prokaryotes and eukaryotes.</title>
        <authorList>
            <person name="Spang A."/>
            <person name="Saw J.H."/>
            <person name="Jorgensen S.L."/>
            <person name="Zaremba-Niedzwiedzka K."/>
            <person name="Martijn J."/>
            <person name="Lind A.E."/>
            <person name="van Eijk R."/>
            <person name="Schleper C."/>
            <person name="Guy L."/>
            <person name="Ettema T.J."/>
        </authorList>
    </citation>
    <scope>NUCLEOTIDE SEQUENCE</scope>
</reference>
<dbReference type="EMBL" id="LAZR01002796">
    <property type="protein sequence ID" value="KKN25509.1"/>
    <property type="molecule type" value="Genomic_DNA"/>
</dbReference>
<proteinExistence type="predicted"/>
<sequence>MSMIDIIKTAVFTPLPRGWGLPIIFWGKPGVGKSDILETIGRTYSLPTEVLSPGERGEGAFGVTPVPVKIGKDEYVITYPKPDWVYQFEDAEGSETAGAGGLVFVDEINTVPSLMPPMLGLIQARRLGSTYLGRRVRILGAANPPEISAGGHDLPAPVANRVGHIDWQNPSADEWGEWLMEHDGLTTFDIKPQSAYDEEKRVLKLWGKQYAMARGLIRGFIRAHRSMLHVMPEPGDPKVHRAWPSHRTWAMSTAAIAGAKIHKLSEEDEGTLVSSFIGEGAYLELAAYANAFDLPDPEELLDGKVKWKPDLHRVDRTMAVLSTATAYIRAIHDTDKKTPKFKARVIKMYELLILVGEDAPDVVVSAIKPLSAMRLTKITPKAITALAKLRPILDAAGITA</sequence>